<reference evidence="10" key="1">
    <citation type="journal article" date="2014" name="Int. J. Syst. Evol. Microbiol.">
        <title>Complete genome sequence of Corynebacterium casei LMG S-19264T (=DSM 44701T), isolated from a smear-ripened cheese.</title>
        <authorList>
            <consortium name="US DOE Joint Genome Institute (JGI-PGF)"/>
            <person name="Walter F."/>
            <person name="Albersmeier A."/>
            <person name="Kalinowski J."/>
            <person name="Ruckert C."/>
        </authorList>
    </citation>
    <scope>NUCLEOTIDE SEQUENCE</scope>
    <source>
        <strain evidence="10">CGMCC 1.15447</strain>
    </source>
</reference>
<evidence type="ECO:0000256" key="1">
    <source>
        <dbReference type="ARBA" id="ARBA00004834"/>
    </source>
</evidence>
<organism evidence="10 11">
    <name type="scientific">Edaphobacter acidisoli</name>
    <dbReference type="NCBI Taxonomy" id="2040573"/>
    <lineage>
        <taxon>Bacteria</taxon>
        <taxon>Pseudomonadati</taxon>
        <taxon>Acidobacteriota</taxon>
        <taxon>Terriglobia</taxon>
        <taxon>Terriglobales</taxon>
        <taxon>Acidobacteriaceae</taxon>
        <taxon>Edaphobacter</taxon>
    </lineage>
</organism>
<evidence type="ECO:0000256" key="5">
    <source>
        <dbReference type="PIRSR" id="PIRSR606710-1"/>
    </source>
</evidence>
<evidence type="ECO:0000256" key="2">
    <source>
        <dbReference type="ARBA" id="ARBA00009865"/>
    </source>
</evidence>
<dbReference type="GO" id="GO:0004553">
    <property type="term" value="F:hydrolase activity, hydrolyzing O-glycosyl compounds"/>
    <property type="evidence" value="ECO:0007669"/>
    <property type="project" value="InterPro"/>
</dbReference>
<name>A0A916W7N7_9BACT</name>
<dbReference type="PROSITE" id="PS50231">
    <property type="entry name" value="RICIN_B_LECTIN"/>
    <property type="match status" value="1"/>
</dbReference>
<dbReference type="InterPro" id="IPR000772">
    <property type="entry name" value="Ricin_B_lectin"/>
</dbReference>
<protein>
    <recommendedName>
        <fullName evidence="9">Ricin B lectin domain-containing protein</fullName>
    </recommendedName>
</protein>
<dbReference type="GO" id="GO:0005975">
    <property type="term" value="P:carbohydrate metabolic process"/>
    <property type="evidence" value="ECO:0007669"/>
    <property type="project" value="InterPro"/>
</dbReference>
<dbReference type="CDD" id="cd00161">
    <property type="entry name" value="beta-trefoil_Ricin-like"/>
    <property type="match status" value="1"/>
</dbReference>
<feature type="active site" description="Proton acceptor" evidence="5">
    <location>
        <position position="177"/>
    </location>
</feature>
<dbReference type="CDD" id="cd08998">
    <property type="entry name" value="GH43_Arb43a-like"/>
    <property type="match status" value="1"/>
</dbReference>
<keyword evidence="4 7" id="KW-0326">Glycosidase</keyword>
<feature type="domain" description="Ricin B lectin" evidence="9">
    <location>
        <begin position="98"/>
        <end position="153"/>
    </location>
</feature>
<comment type="pathway">
    <text evidence="1">Glycan metabolism; L-arabinan degradation.</text>
</comment>
<dbReference type="PANTHER" id="PTHR43301">
    <property type="entry name" value="ARABINAN ENDO-1,5-ALPHA-L-ARABINOSIDASE"/>
    <property type="match status" value="1"/>
</dbReference>
<feature type="domain" description="Ricin B lectin" evidence="9">
    <location>
        <begin position="8"/>
        <end position="89"/>
    </location>
</feature>
<dbReference type="InterPro" id="IPR035992">
    <property type="entry name" value="Ricin_B-like_lectins"/>
</dbReference>
<dbReference type="Gene3D" id="2.80.10.50">
    <property type="match status" value="1"/>
</dbReference>
<dbReference type="Pfam" id="PF14200">
    <property type="entry name" value="RicinB_lectin_2"/>
    <property type="match status" value="2"/>
</dbReference>
<gene>
    <name evidence="10" type="ORF">GCM10011507_26440</name>
</gene>
<dbReference type="AlphaFoldDB" id="A0A916W7N7"/>
<dbReference type="Pfam" id="PF04616">
    <property type="entry name" value="Glyco_hydro_43"/>
    <property type="match status" value="1"/>
</dbReference>
<dbReference type="RefSeq" id="WP_188759687.1">
    <property type="nucleotide sequence ID" value="NZ_BMJB01000001.1"/>
</dbReference>
<dbReference type="InterPro" id="IPR006710">
    <property type="entry name" value="Glyco_hydro_43"/>
</dbReference>
<feature type="region of interest" description="Disordered" evidence="8">
    <location>
        <begin position="149"/>
        <end position="174"/>
    </location>
</feature>
<evidence type="ECO:0000259" key="9">
    <source>
        <dbReference type="Pfam" id="PF14200"/>
    </source>
</evidence>
<dbReference type="SUPFAM" id="SSF50370">
    <property type="entry name" value="Ricin B-like lectins"/>
    <property type="match status" value="1"/>
</dbReference>
<dbReference type="SUPFAM" id="SSF75005">
    <property type="entry name" value="Arabinanase/levansucrase/invertase"/>
    <property type="match status" value="1"/>
</dbReference>
<evidence type="ECO:0000256" key="7">
    <source>
        <dbReference type="RuleBase" id="RU361187"/>
    </source>
</evidence>
<dbReference type="PANTHER" id="PTHR43301:SF3">
    <property type="entry name" value="ARABINAN ENDO-1,5-ALPHA-L-ARABINOSIDASE A-RELATED"/>
    <property type="match status" value="1"/>
</dbReference>
<accession>A0A916W7N7</accession>
<evidence type="ECO:0000256" key="3">
    <source>
        <dbReference type="ARBA" id="ARBA00022801"/>
    </source>
</evidence>
<dbReference type="EMBL" id="BMJB01000001">
    <property type="protein sequence ID" value="GGA73569.1"/>
    <property type="molecule type" value="Genomic_DNA"/>
</dbReference>
<dbReference type="Gene3D" id="2.115.10.20">
    <property type="entry name" value="Glycosyl hydrolase domain, family 43"/>
    <property type="match status" value="1"/>
</dbReference>
<feature type="compositionally biased region" description="Low complexity" evidence="8">
    <location>
        <begin position="159"/>
        <end position="172"/>
    </location>
</feature>
<keyword evidence="11" id="KW-1185">Reference proteome</keyword>
<evidence type="ECO:0000313" key="11">
    <source>
        <dbReference type="Proteomes" id="UP000648801"/>
    </source>
</evidence>
<proteinExistence type="inferred from homology"/>
<dbReference type="InterPro" id="IPR023296">
    <property type="entry name" value="Glyco_hydro_beta-prop_sf"/>
</dbReference>
<evidence type="ECO:0000313" key="10">
    <source>
        <dbReference type="EMBL" id="GGA73569.1"/>
    </source>
</evidence>
<keyword evidence="3 7" id="KW-0378">Hydrolase</keyword>
<comment type="caution">
    <text evidence="10">The sequence shown here is derived from an EMBL/GenBank/DDBJ whole genome shotgun (WGS) entry which is preliminary data.</text>
</comment>
<feature type="active site" description="Proton donor" evidence="5">
    <location>
        <position position="344"/>
    </location>
</feature>
<dbReference type="Proteomes" id="UP000648801">
    <property type="component" value="Unassembled WGS sequence"/>
</dbReference>
<sequence length="457" mass="47165">MGTLTEVNDSYIYTLANAAASGSNLSISSQSQTAGTVLSQQTASGAGAEIDWHFIPMGSGQYNVENMLTHQVMGVSNASTSAGAQVVEWADNGTADHLWEFYLLSDGNYLIKNVNSGLYLESVSSRSVDQGTRATSGAGCNCQEWTLTSTGSSPYPDPSGVNVSYSSPDSSSTGIHDPSMAQVGGMYNLFSTHGLLHEHQSSDLVNFSDGGYALSSLPAWTNAFTGGSGDLWAPDVSIHNGEVWLYYAASTFGSTQSGIGLAVSPNGQPGSFVDSGAAIYVSSNCSGSNAIDPASVVDFAGNAWLVFGSWSSGIQIIPVSTTTGVPTGAACTQLADHPSGTGIEGAYVYPYGGYYYLFASIDTCCNGVSSTYRIIVGRAASVMGPYTDRGGIPLTQGGGTILLSSHSNINGPGGESVFTGASGAVLVYHYYDGNNGGSPALGLNQLGWTSDGWPYVK</sequence>
<evidence type="ECO:0000256" key="6">
    <source>
        <dbReference type="PIRSR" id="PIRSR606710-2"/>
    </source>
</evidence>
<reference evidence="10" key="2">
    <citation type="submission" date="2020-09" db="EMBL/GenBank/DDBJ databases">
        <authorList>
            <person name="Sun Q."/>
            <person name="Zhou Y."/>
        </authorList>
    </citation>
    <scope>NUCLEOTIDE SEQUENCE</scope>
    <source>
        <strain evidence="10">CGMCC 1.15447</strain>
    </source>
</reference>
<dbReference type="InterPro" id="IPR050727">
    <property type="entry name" value="GH43_arabinanases"/>
</dbReference>
<feature type="site" description="Important for catalytic activity, responsible for pKa modulation of the active site Glu and correct orientation of both the proton donor and substrate" evidence="6">
    <location>
        <position position="292"/>
    </location>
</feature>
<evidence type="ECO:0000256" key="8">
    <source>
        <dbReference type="SAM" id="MobiDB-lite"/>
    </source>
</evidence>
<comment type="similarity">
    <text evidence="2 7">Belongs to the glycosyl hydrolase 43 family.</text>
</comment>
<evidence type="ECO:0000256" key="4">
    <source>
        <dbReference type="ARBA" id="ARBA00023295"/>
    </source>
</evidence>